<keyword evidence="2" id="KW-1185">Reference proteome</keyword>
<dbReference type="AlphaFoldDB" id="A0AAN7L681"/>
<organism evidence="1 2">
    <name type="scientific">Trapa incisa</name>
    <dbReference type="NCBI Taxonomy" id="236973"/>
    <lineage>
        <taxon>Eukaryota</taxon>
        <taxon>Viridiplantae</taxon>
        <taxon>Streptophyta</taxon>
        <taxon>Embryophyta</taxon>
        <taxon>Tracheophyta</taxon>
        <taxon>Spermatophyta</taxon>
        <taxon>Magnoliopsida</taxon>
        <taxon>eudicotyledons</taxon>
        <taxon>Gunneridae</taxon>
        <taxon>Pentapetalae</taxon>
        <taxon>rosids</taxon>
        <taxon>malvids</taxon>
        <taxon>Myrtales</taxon>
        <taxon>Lythraceae</taxon>
        <taxon>Trapa</taxon>
    </lineage>
</organism>
<dbReference type="Proteomes" id="UP001345219">
    <property type="component" value="Chromosome 13"/>
</dbReference>
<evidence type="ECO:0000313" key="1">
    <source>
        <dbReference type="EMBL" id="KAK4780447.1"/>
    </source>
</evidence>
<gene>
    <name evidence="1" type="ORF">SAY87_016553</name>
</gene>
<evidence type="ECO:0000313" key="2">
    <source>
        <dbReference type="Proteomes" id="UP001345219"/>
    </source>
</evidence>
<proteinExistence type="predicted"/>
<dbReference type="EMBL" id="JAXIOK010000001">
    <property type="protein sequence ID" value="KAK4780447.1"/>
    <property type="molecule type" value="Genomic_DNA"/>
</dbReference>
<sequence length="105" mass="11906">MIKFILLLLENLDTSHSSDLIILSVLIFRQIAQISHVEVYFASPHHAISGRNSDWPPLLLLPISLPLLVDTLLCNFICFRFAHDCPMGKPSLEFAPCRSFLGFIR</sequence>
<protein>
    <submittedName>
        <fullName evidence="1">Uncharacterized protein</fullName>
    </submittedName>
</protein>
<accession>A0AAN7L681</accession>
<reference evidence="1 2" key="1">
    <citation type="journal article" date="2023" name="Hortic Res">
        <title>Pangenome of water caltrop reveals structural variations and asymmetric subgenome divergence after allopolyploidization.</title>
        <authorList>
            <person name="Zhang X."/>
            <person name="Chen Y."/>
            <person name="Wang L."/>
            <person name="Yuan Y."/>
            <person name="Fang M."/>
            <person name="Shi L."/>
            <person name="Lu R."/>
            <person name="Comes H.P."/>
            <person name="Ma Y."/>
            <person name="Chen Y."/>
            <person name="Huang G."/>
            <person name="Zhou Y."/>
            <person name="Zheng Z."/>
            <person name="Qiu Y."/>
        </authorList>
    </citation>
    <scope>NUCLEOTIDE SEQUENCE [LARGE SCALE GENOMIC DNA]</scope>
    <source>
        <tissue evidence="1">Roots</tissue>
    </source>
</reference>
<name>A0AAN7L681_9MYRT</name>
<comment type="caution">
    <text evidence="1">The sequence shown here is derived from an EMBL/GenBank/DDBJ whole genome shotgun (WGS) entry which is preliminary data.</text>
</comment>